<protein>
    <submittedName>
        <fullName evidence="2">Uncharacterized protein</fullName>
    </submittedName>
</protein>
<sequence length="497" mass="56466">WTIVMFLGLMGMGFSGLINGGSVHHQLQSSDWLPHILESGLSVDIKPESSGIKEEEQIEFPAQNQVELCFQQPPPAPGGEPRRGQTQAVQDLHSFHMQSESNVQWLQPDVTGQLQAQHHLPIRQPQSQQQVQHIDFHPNQSSNDHLCSEALPNSANRNPTLRDLSLQIQYLLDTFVHQHFNELCRPGFPGVSSLIDRNSLKNLLLARMAKAGFTNNAVGQFERTNYTDLVNRFVDVFALDDQRPQWFRQCRIGIFSLSDQFHELIMTSSKHYYRITSQPMSLAEVSDESMNQADQLLLSGILKIINMSMAQMNLLPQHNLDIINTLAQDTLPFLFTKIAIDHAIDKLEIPVVDNFNAERVFVVIRPHLLTSCKVALEKCRTFFRDRRSMDIIEKTLFSQFILGIVTKASTLNFVQRQNMLNLGMGTMEQFLTGKFPPNQLSFSQLSRLLQLPEPLDLPPNLVRELLYKFKEGLKARLSLLNLNQASPSSSKSLFRST</sequence>
<dbReference type="EMBL" id="HACM01011303">
    <property type="protein sequence ID" value="CRZ11745.1"/>
    <property type="molecule type" value="Transcribed_RNA"/>
</dbReference>
<proteinExistence type="predicted"/>
<feature type="chain" id="PRO_5005224001" evidence="1">
    <location>
        <begin position="21"/>
        <end position="497"/>
    </location>
</feature>
<feature type="non-terminal residue" evidence="2">
    <location>
        <position position="1"/>
    </location>
</feature>
<keyword evidence="1" id="KW-0732">Signal</keyword>
<evidence type="ECO:0000313" key="2">
    <source>
        <dbReference type="EMBL" id="CRZ11745.1"/>
    </source>
</evidence>
<accession>A0A0H5RBY4</accession>
<name>A0A0H5RBY4_9EUKA</name>
<dbReference type="AlphaFoldDB" id="A0A0H5RBY4"/>
<organism evidence="2">
    <name type="scientific">Spongospora subterranea</name>
    <dbReference type="NCBI Taxonomy" id="70186"/>
    <lineage>
        <taxon>Eukaryota</taxon>
        <taxon>Sar</taxon>
        <taxon>Rhizaria</taxon>
        <taxon>Endomyxa</taxon>
        <taxon>Phytomyxea</taxon>
        <taxon>Plasmodiophorida</taxon>
        <taxon>Plasmodiophoridae</taxon>
        <taxon>Spongospora</taxon>
    </lineage>
</organism>
<reference evidence="2" key="1">
    <citation type="submission" date="2015-04" db="EMBL/GenBank/DDBJ databases">
        <title>The genome sequence of the plant pathogenic Rhizarian Plasmodiophora brassicae reveals insights in its biotrophic life cycle and the origin of chitin synthesis.</title>
        <authorList>
            <person name="Schwelm A."/>
            <person name="Fogelqvist J."/>
            <person name="Knaust A."/>
            <person name="Julke S."/>
            <person name="Lilja T."/>
            <person name="Dhandapani V."/>
            <person name="Bonilla-Rosso G."/>
            <person name="Karlsson M."/>
            <person name="Shevchenko A."/>
            <person name="Choi S.R."/>
            <person name="Kim H.G."/>
            <person name="Park J.Y."/>
            <person name="Lim Y.P."/>
            <person name="Ludwig-Muller J."/>
            <person name="Dixelius C."/>
        </authorList>
    </citation>
    <scope>NUCLEOTIDE SEQUENCE</scope>
    <source>
        <tissue evidence="2">Potato root galls</tissue>
    </source>
</reference>
<evidence type="ECO:0000256" key="1">
    <source>
        <dbReference type="SAM" id="SignalP"/>
    </source>
</evidence>
<feature type="signal peptide" evidence="1">
    <location>
        <begin position="1"/>
        <end position="20"/>
    </location>
</feature>